<feature type="transmembrane region" description="Helical" evidence="1">
    <location>
        <begin position="236"/>
        <end position="255"/>
    </location>
</feature>
<feature type="transmembrane region" description="Helical" evidence="1">
    <location>
        <begin position="361"/>
        <end position="379"/>
    </location>
</feature>
<keyword evidence="3" id="KW-1185">Reference proteome</keyword>
<evidence type="ECO:0000313" key="2">
    <source>
        <dbReference type="EMBL" id="CBL17155.1"/>
    </source>
</evidence>
<dbReference type="BioCyc" id="RCHA213810:RUM_RS04750-MONOMER"/>
<dbReference type="KEGG" id="rch:RUM_09880"/>
<evidence type="ECO:0000313" key="3">
    <source>
        <dbReference type="Proteomes" id="UP000007054"/>
    </source>
</evidence>
<feature type="transmembrane region" description="Helical" evidence="1">
    <location>
        <begin position="186"/>
        <end position="215"/>
    </location>
</feature>
<feature type="transmembrane region" description="Helical" evidence="1">
    <location>
        <begin position="336"/>
        <end position="355"/>
    </location>
</feature>
<feature type="transmembrane region" description="Helical" evidence="1">
    <location>
        <begin position="94"/>
        <end position="116"/>
    </location>
</feature>
<keyword evidence="1" id="KW-0472">Membrane</keyword>
<dbReference type="PANTHER" id="PTHR38454">
    <property type="entry name" value="INTEGRAL MEMBRANE PROTEIN-RELATED"/>
    <property type="match status" value="1"/>
</dbReference>
<dbReference type="GeneID" id="83155746"/>
<dbReference type="Proteomes" id="UP000007054">
    <property type="component" value="Chromosome"/>
</dbReference>
<feature type="transmembrane region" description="Helical" evidence="1">
    <location>
        <begin position="21"/>
        <end position="45"/>
    </location>
</feature>
<accession>D4LC10</accession>
<keyword evidence="1" id="KW-0812">Transmembrane</keyword>
<feature type="transmembrane region" description="Helical" evidence="1">
    <location>
        <begin position="756"/>
        <end position="774"/>
    </location>
</feature>
<organism evidence="2 3">
    <name type="scientific">Ruminococcus champanellensis (strain DSM 18848 / JCM 17042 / KCTC 15320 / 18P13)</name>
    <dbReference type="NCBI Taxonomy" id="213810"/>
    <lineage>
        <taxon>Bacteria</taxon>
        <taxon>Bacillati</taxon>
        <taxon>Bacillota</taxon>
        <taxon>Clostridia</taxon>
        <taxon>Eubacteriales</taxon>
        <taxon>Oscillospiraceae</taxon>
        <taxon>Ruminococcus</taxon>
    </lineage>
</organism>
<dbReference type="AlphaFoldDB" id="D4LC10"/>
<dbReference type="PANTHER" id="PTHR38454:SF1">
    <property type="entry name" value="INTEGRAL MEMBRANE PROTEIN"/>
    <property type="match status" value="1"/>
</dbReference>
<name>D4LC10_RUMC1</name>
<feature type="transmembrane region" description="Helical" evidence="1">
    <location>
        <begin position="305"/>
        <end position="324"/>
    </location>
</feature>
<sequence>MVKKNLLLIQEDGKRQYLRMFLLGFFTLLVVLLPIVIFNKGYFIYYGDFNSQQIPFYHLAHDAVRSGQLGWNWQTDLGANFIGSYSFYLLGSPFFWLTIPFPSGAVPYLIPWLLCLKHGMATMTGYAYIRRFVRSPRAAAIGAMLYAFSGFQAYNIFFNHFQDVTAFFPLLLIALEERVNNNRRGVFALAVALMAMLNYFFFAGQVVFVLVYFLFRCTCKDFHITRRKFFSIALESIIGVLLSAVLLLPSCLTILENNRVTERLYGMNMVAYSDRTRIIRIIQSFFMIPDVPARPNLFSTDSAKWASIGGYLPLFGMTGVIGFLGTRKKHWATRITLFCTFCAFIPIFNSAFYAFNGSYYARWFYMPILIMAMMTAIALDDVQISLKQGIWISGGVLLFCLAACFIPIKDGEDIKWFDFANYPIYFVLILALCVLNLCGVVWLAVCRRRGEPVLRRAMALTIGACVLCTASVVYFGVSLGPIPRTYARIGIEGGEKISLPDPREQFYRIDISEDYDNYPMFWGCSNMRAFQSVVPVSIMEFYDQVGVTRDVASRASIEHYTLRGLFSVRYYFDKVNNSKKDEYSFDCGLPGFEYVGIQNEFYVYENQYHIPMGFTYDSYVSQEDVEGRSGMSCEKVLINSIVLNQEQIQKYGSLMKPVLQNNAYGLTEERYLEACRERAEHACDSFRYDSSGFTGTITMEQPNLVFFSVPYEAGWSATVNGQPVDVERVSYGFMAVEAQAGDNVIVFTYETPGLRIGAWLTGAGALLLVLYLLLTRKCRKQEAKQECFHTCWYGYDLQQDVPAAMQYAAYLSRYAGRWNEEGEKSEDASERRDNQK</sequence>
<proteinExistence type="predicted"/>
<dbReference type="PATRIC" id="fig|213810.4.peg.890"/>
<feature type="transmembrane region" description="Helical" evidence="1">
    <location>
        <begin position="137"/>
        <end position="157"/>
    </location>
</feature>
<feature type="transmembrane region" description="Helical" evidence="1">
    <location>
        <begin position="391"/>
        <end position="408"/>
    </location>
</feature>
<dbReference type="STRING" id="213810.RUM_09880"/>
<keyword evidence="1" id="KW-1133">Transmembrane helix</keyword>
<dbReference type="Pfam" id="PF09586">
    <property type="entry name" value="YfhO"/>
    <property type="match status" value="2"/>
</dbReference>
<gene>
    <name evidence="2" type="ordered locus">RUM_09880</name>
</gene>
<protein>
    <submittedName>
        <fullName evidence="2">Bacterial membrane protein YfhO</fullName>
    </submittedName>
</protein>
<dbReference type="EMBL" id="FP929052">
    <property type="protein sequence ID" value="CBL17155.1"/>
    <property type="molecule type" value="Genomic_DNA"/>
</dbReference>
<evidence type="ECO:0000256" key="1">
    <source>
        <dbReference type="SAM" id="Phobius"/>
    </source>
</evidence>
<feature type="transmembrane region" description="Helical" evidence="1">
    <location>
        <begin position="457"/>
        <end position="477"/>
    </location>
</feature>
<dbReference type="RefSeq" id="WP_015558062.1">
    <property type="nucleotide sequence ID" value="NC_021039.1"/>
</dbReference>
<reference evidence="2" key="2">
    <citation type="submission" date="2010-03" db="EMBL/GenBank/DDBJ databases">
        <authorList>
            <person name="Pajon A."/>
        </authorList>
    </citation>
    <scope>NUCLEOTIDE SEQUENCE</scope>
    <source>
        <strain evidence="2">Type strain: 18P13</strain>
    </source>
</reference>
<dbReference type="HOGENOM" id="CLU_008413_2_0_9"/>
<reference evidence="2" key="1">
    <citation type="submission" date="2010-03" db="EMBL/GenBank/DDBJ databases">
        <title>The genome sequence of Ruminococcus sp. 18P13.</title>
        <authorList>
            <consortium name="metaHIT consortium -- http://www.metahit.eu/"/>
            <person name="Pajon A."/>
            <person name="Turner K."/>
            <person name="Parkhill J."/>
            <person name="Bernalier A."/>
        </authorList>
    </citation>
    <scope>NUCLEOTIDE SEQUENCE [LARGE SCALE GENOMIC DNA]</scope>
    <source>
        <strain evidence="2">Type strain: 18P13</strain>
    </source>
</reference>
<feature type="transmembrane region" description="Helical" evidence="1">
    <location>
        <begin position="424"/>
        <end position="445"/>
    </location>
</feature>
<dbReference type="InterPro" id="IPR018580">
    <property type="entry name" value="Uncharacterised_YfhO"/>
</dbReference>